<dbReference type="Pfam" id="PF00085">
    <property type="entry name" value="Thioredoxin"/>
    <property type="match status" value="1"/>
</dbReference>
<evidence type="ECO:0000313" key="4">
    <source>
        <dbReference type="Proteomes" id="UP001281761"/>
    </source>
</evidence>
<dbReference type="CDD" id="cd02961">
    <property type="entry name" value="PDI_a_family"/>
    <property type="match status" value="1"/>
</dbReference>
<name>A0ABQ9XLK4_9EUKA</name>
<feature type="compositionally biased region" description="Basic and acidic residues" evidence="1">
    <location>
        <begin position="981"/>
        <end position="1002"/>
    </location>
</feature>
<organism evidence="3 4">
    <name type="scientific">Blattamonas nauphoetae</name>
    <dbReference type="NCBI Taxonomy" id="2049346"/>
    <lineage>
        <taxon>Eukaryota</taxon>
        <taxon>Metamonada</taxon>
        <taxon>Preaxostyla</taxon>
        <taxon>Oxymonadida</taxon>
        <taxon>Blattamonas</taxon>
    </lineage>
</organism>
<dbReference type="SUPFAM" id="SSF52833">
    <property type="entry name" value="Thioredoxin-like"/>
    <property type="match status" value="1"/>
</dbReference>
<protein>
    <recommendedName>
        <fullName evidence="2">Thioredoxin domain-containing protein</fullName>
    </recommendedName>
</protein>
<comment type="caution">
    <text evidence="3">The sequence shown here is derived from an EMBL/GenBank/DDBJ whole genome shotgun (WGS) entry which is preliminary data.</text>
</comment>
<dbReference type="InterPro" id="IPR013766">
    <property type="entry name" value="Thioredoxin_domain"/>
</dbReference>
<feature type="domain" description="Thioredoxin" evidence="2">
    <location>
        <begin position="748"/>
        <end position="847"/>
    </location>
</feature>
<evidence type="ECO:0000313" key="3">
    <source>
        <dbReference type="EMBL" id="KAK2953303.1"/>
    </source>
</evidence>
<dbReference type="InterPro" id="IPR036249">
    <property type="entry name" value="Thioredoxin-like_sf"/>
</dbReference>
<keyword evidence="4" id="KW-1185">Reference proteome</keyword>
<evidence type="ECO:0000259" key="2">
    <source>
        <dbReference type="Pfam" id="PF00085"/>
    </source>
</evidence>
<reference evidence="3 4" key="1">
    <citation type="journal article" date="2022" name="bioRxiv">
        <title>Genomics of Preaxostyla Flagellates Illuminates Evolutionary Transitions and the Path Towards Mitochondrial Loss.</title>
        <authorList>
            <person name="Novak L.V.F."/>
            <person name="Treitli S.C."/>
            <person name="Pyrih J."/>
            <person name="Halakuc P."/>
            <person name="Pipaliya S.V."/>
            <person name="Vacek V."/>
            <person name="Brzon O."/>
            <person name="Soukal P."/>
            <person name="Eme L."/>
            <person name="Dacks J.B."/>
            <person name="Karnkowska A."/>
            <person name="Elias M."/>
            <person name="Hampl V."/>
        </authorList>
    </citation>
    <scope>NUCLEOTIDE SEQUENCE [LARGE SCALE GENOMIC DNA]</scope>
    <source>
        <strain evidence="3">NAU3</strain>
        <tissue evidence="3">Gut</tissue>
    </source>
</reference>
<gene>
    <name evidence="3" type="ORF">BLNAU_11766</name>
</gene>
<dbReference type="Gene3D" id="3.40.30.10">
    <property type="entry name" value="Glutaredoxin"/>
    <property type="match status" value="1"/>
</dbReference>
<sequence>MDKPPLYRIEWSLDNSEIEGFLLISETDSYQSVVSKLKHERKVLFIEDLHQLELTLPQIHPLFDASPFGCITNDMSFLTLLSGWSHDMEDTHSEYISLKGKLLVKVNPILHRAFLDNVLSSPLLNLKADNIRHSTVCGYPIYDLTPHCQSKSNDPNNDIANFVPSDSNIFSHISNFFNGEANLHPPSFLPTDTPNRTPEILSLPADPLHLLNPDFVRPIFVRQSWQANAAQIEQSFASEPTNSSFQKQFVLFNHSGTGKSIFLIYLLRQHILAHPDSFCVVYHSATVAPFTILKEKGKSVSIITDTNDHSISLSPQRKLILLDSVPFIQPVNAVVVFTHSSQTLHSFPHNTPEQIQHGLTLIPEQLWSKGEMSLALSHLDIPSLILVDPQQLVSLPPSITALLGASSIHTKSGLFILSTRFLFGDNPRKLFHPQHCLSHLSTIADKMLDTLLVSSNTSLTSPSPFFSTDTDLFLFASYPRYASHFAELLHGYLLALNEVPRQYTPIAARTELVEVCYREFVFFTLLESDVELILSKVGMCLPPCPAFFPSLRRISFTPHSLLLSKFEPNVLFTSPSPTFLPPLSCLFTVHTSQSDFVVGAIVSISSNPPPPDLSAFSSFSQALMPSFPHVPVLLWILPSSTFYDFGRHRAEGDKSPLNAHHPSCTILELSTSITEEGVGISSAMSRLEINNSDWIEEQKAKEHEWLRKPDSDAEEMGVSVSASGNASENERTMLFGLLIVDTLCSDIIDLDTAAFKEKVLKSDDTYFVMLQTRSCGACHQSLPAVEKLATTMKSIGINVGTVMLDNNPEIARTYKANSVPKFLLFRPGMKPTEYKSERSPKAMGKFIMDNQLGGKYISVLDTEPKVESYFSAANSTSRMLLFSKKTTIPPMFKQICYKHRATKNCGFISSSHSTLSQVSTNLAALGTFDIDTVEYPSIFFFEVGDQVKLEKFDGNLKYDSLDEYLSKGVKSSPKKSQKQPKKQEQKETAEPDPPKAKTEKADATPPKQTIHELQDLTEELWKEALNKEEFAIIFAAPEGSNEEKRKRITDIIEPYTKEHFHFYATSQPLLADLQELVQSLNPPNKPCIFALNLRRKRGTMWVDEDEEQNWKHASLFLDRIAGGDVRYTALKASNEPKNPDL</sequence>
<feature type="region of interest" description="Disordered" evidence="1">
    <location>
        <begin position="969"/>
        <end position="1007"/>
    </location>
</feature>
<dbReference type="EMBL" id="JARBJD010000093">
    <property type="protein sequence ID" value="KAK2953303.1"/>
    <property type="molecule type" value="Genomic_DNA"/>
</dbReference>
<dbReference type="PANTHER" id="PTHR45815">
    <property type="entry name" value="PROTEIN DISULFIDE-ISOMERASE A6"/>
    <property type="match status" value="1"/>
</dbReference>
<accession>A0ABQ9XLK4</accession>
<dbReference type="Proteomes" id="UP001281761">
    <property type="component" value="Unassembled WGS sequence"/>
</dbReference>
<proteinExistence type="predicted"/>
<dbReference type="PANTHER" id="PTHR45815:SF3">
    <property type="entry name" value="PROTEIN DISULFIDE-ISOMERASE A6"/>
    <property type="match status" value="1"/>
</dbReference>
<evidence type="ECO:0000256" key="1">
    <source>
        <dbReference type="SAM" id="MobiDB-lite"/>
    </source>
</evidence>